<evidence type="ECO:0000256" key="3">
    <source>
        <dbReference type="SAM" id="Coils"/>
    </source>
</evidence>
<name>A0ABW2IHS2_9PROT</name>
<dbReference type="PANTHER" id="PTHR32347:SF14">
    <property type="entry name" value="EFFLUX SYSTEM COMPONENT YKNX-RELATED"/>
    <property type="match status" value="1"/>
</dbReference>
<evidence type="ECO:0000256" key="1">
    <source>
        <dbReference type="ARBA" id="ARBA00004196"/>
    </source>
</evidence>
<dbReference type="InterPro" id="IPR058792">
    <property type="entry name" value="Beta-barrel_RND_2"/>
</dbReference>
<evidence type="ECO:0000259" key="7">
    <source>
        <dbReference type="Pfam" id="PF25954"/>
    </source>
</evidence>
<keyword evidence="9" id="KW-1185">Reference proteome</keyword>
<dbReference type="Pfam" id="PF25917">
    <property type="entry name" value="BSH_RND"/>
    <property type="match status" value="1"/>
</dbReference>
<keyword evidence="2 3" id="KW-0175">Coiled coil</keyword>
<gene>
    <name evidence="8" type="ORF">ACFQS8_02220</name>
</gene>
<dbReference type="InterPro" id="IPR050465">
    <property type="entry name" value="UPF0194_transport"/>
</dbReference>
<accession>A0ABW2IHS2</accession>
<dbReference type="Proteomes" id="UP001596492">
    <property type="component" value="Unassembled WGS sequence"/>
</dbReference>
<evidence type="ECO:0000313" key="8">
    <source>
        <dbReference type="EMBL" id="MFC7290417.1"/>
    </source>
</evidence>
<comment type="caution">
    <text evidence="8">The sequence shown here is derived from an EMBL/GenBank/DDBJ whole genome shotgun (WGS) entry which is preliminary data.</text>
</comment>
<dbReference type="Gene3D" id="2.40.50.100">
    <property type="match status" value="2"/>
</dbReference>
<feature type="domain" description="CusB-like beta-barrel" evidence="7">
    <location>
        <begin position="240"/>
        <end position="316"/>
    </location>
</feature>
<feature type="transmembrane region" description="Helical" evidence="5">
    <location>
        <begin position="5"/>
        <end position="23"/>
    </location>
</feature>
<evidence type="ECO:0000259" key="6">
    <source>
        <dbReference type="Pfam" id="PF25917"/>
    </source>
</evidence>
<comment type="subcellular location">
    <subcellularLocation>
        <location evidence="1">Cell envelope</location>
    </subcellularLocation>
</comment>
<dbReference type="InterPro" id="IPR058625">
    <property type="entry name" value="MdtA-like_BSH"/>
</dbReference>
<evidence type="ECO:0000313" key="9">
    <source>
        <dbReference type="Proteomes" id="UP001596492"/>
    </source>
</evidence>
<feature type="region of interest" description="Disordered" evidence="4">
    <location>
        <begin position="328"/>
        <end position="358"/>
    </location>
</feature>
<dbReference type="SUPFAM" id="SSF111369">
    <property type="entry name" value="HlyD-like secretion proteins"/>
    <property type="match status" value="1"/>
</dbReference>
<organism evidence="8 9">
    <name type="scientific">Hirschia litorea</name>
    <dbReference type="NCBI Taxonomy" id="1199156"/>
    <lineage>
        <taxon>Bacteria</taxon>
        <taxon>Pseudomonadati</taxon>
        <taxon>Pseudomonadota</taxon>
        <taxon>Alphaproteobacteria</taxon>
        <taxon>Hyphomonadales</taxon>
        <taxon>Hyphomonadaceae</taxon>
        <taxon>Hirschia</taxon>
    </lineage>
</organism>
<sequence length="488" mass="53088">MQKRVLYIGVGISAIIAASILFSRGTASIDQSKYQIETAKVESGDVARLVAASGAVRALTTVEVGSQVSGLIIELLVDFNSEVTENQIIAKIDPQTFESRVASAQADVDSARANLQVQQASIDRAVANLQKYEKDFDRQTELYKENAIALSTLEDTERQLNVAKADLAVAKAQLTSSRAALSQRLASLQSAELDLERCIIRSPINGVVIERSVDVGQTVAASFSAPVLFQIANDLSDIRIDAAVVEGDIGGIDAGDPVTFKVDAYPDRTFEGVVEQVRLASETLQNVVTYTVVIAAKNPKNILLPGMTANVEITAEKRENVLRLAETTTRFRPPTNGPEVLDASDSRPRKEGNNPATQLINSLEISSSRKDKIAQLIGAEFEQARQSASNRGPGPGNDRNAMRQQMQAKIDNILKSELSDEEYKSFKDNQNARSDQKMVELYQLADNTSLQKSKILIGLSDGKYVEVLRGADIGDEFISRLTVRTSEK</sequence>
<evidence type="ECO:0000256" key="5">
    <source>
        <dbReference type="SAM" id="Phobius"/>
    </source>
</evidence>
<dbReference type="Gene3D" id="2.40.30.170">
    <property type="match status" value="1"/>
</dbReference>
<keyword evidence="5" id="KW-1133">Transmembrane helix</keyword>
<evidence type="ECO:0000256" key="4">
    <source>
        <dbReference type="SAM" id="MobiDB-lite"/>
    </source>
</evidence>
<dbReference type="RefSeq" id="WP_382165291.1">
    <property type="nucleotide sequence ID" value="NZ_JBHTBR010000002.1"/>
</dbReference>
<reference evidence="9" key="1">
    <citation type="journal article" date="2019" name="Int. J. Syst. Evol. Microbiol.">
        <title>The Global Catalogue of Microorganisms (GCM) 10K type strain sequencing project: providing services to taxonomists for standard genome sequencing and annotation.</title>
        <authorList>
            <consortium name="The Broad Institute Genomics Platform"/>
            <consortium name="The Broad Institute Genome Sequencing Center for Infectious Disease"/>
            <person name="Wu L."/>
            <person name="Ma J."/>
        </authorList>
    </citation>
    <scope>NUCLEOTIDE SEQUENCE [LARGE SCALE GENOMIC DNA]</scope>
    <source>
        <strain evidence="9">CCUG 51308</strain>
    </source>
</reference>
<feature type="domain" description="Multidrug resistance protein MdtA-like barrel-sandwich hybrid" evidence="6">
    <location>
        <begin position="61"/>
        <end position="226"/>
    </location>
</feature>
<protein>
    <submittedName>
        <fullName evidence="8">Efflux RND transporter periplasmic adaptor subunit</fullName>
    </submittedName>
</protein>
<evidence type="ECO:0000256" key="2">
    <source>
        <dbReference type="ARBA" id="ARBA00023054"/>
    </source>
</evidence>
<dbReference type="Pfam" id="PF25954">
    <property type="entry name" value="Beta-barrel_RND_2"/>
    <property type="match status" value="1"/>
</dbReference>
<proteinExistence type="predicted"/>
<dbReference type="PANTHER" id="PTHR32347">
    <property type="entry name" value="EFFLUX SYSTEM COMPONENT YKNX-RELATED"/>
    <property type="match status" value="1"/>
</dbReference>
<dbReference type="EMBL" id="JBHTBR010000002">
    <property type="protein sequence ID" value="MFC7290417.1"/>
    <property type="molecule type" value="Genomic_DNA"/>
</dbReference>
<keyword evidence="5" id="KW-0472">Membrane</keyword>
<feature type="coiled-coil region" evidence="3">
    <location>
        <begin position="115"/>
        <end position="173"/>
    </location>
</feature>
<keyword evidence="5" id="KW-0812">Transmembrane</keyword>